<protein>
    <submittedName>
        <fullName evidence="3">Penicillin-binding protein activator LpoA</fullName>
    </submittedName>
</protein>
<dbReference type="EMBL" id="UZWD01000012">
    <property type="protein sequence ID" value="VDS03698.1"/>
    <property type="molecule type" value="Genomic_DNA"/>
</dbReference>
<sequence>MLRLWRRQVWTRGLVAFGLAALLASCSPGEWQFGSRTLSFPAPQGGGNGGPSGMPIPTSTNAAADRFGRGPVPVTLLLPLTGEPGMVQIGTSLANASRLAIAFIDANPNIGENITITLRDSGTSVAGATHAANAAVAEGAKLILGPLQAEQVSAAGAVARASGVPLIGFSNTVSSAGPGIYLLSVTPDMEMKRAVSYLRAQGRRGLAGAFPTTPYGEAQALAFRQQATASGAPPNAVYMYSSPSEIAGIVAQAKPLIDRGMIDTLFLPERSAAPAFGQALAQAGVTPDLLQLAGSAEWAGDPAILASPGLRGAIYPAVDEAGLNAITPDYQARFGGRPHPLATLAYTATILANVNTLSLATPPYNPSLMTNPTGFNGRDGLFRFGTDGRSEYALAIKQIGPSGVVTVEGPKL</sequence>
<proteinExistence type="predicted"/>
<dbReference type="AlphaFoldDB" id="A0A3S4CBY1"/>
<dbReference type="Gene3D" id="3.40.50.2300">
    <property type="match status" value="2"/>
</dbReference>
<dbReference type="GO" id="GO:0006865">
    <property type="term" value="P:amino acid transport"/>
    <property type="evidence" value="ECO:0007669"/>
    <property type="project" value="UniProtKB-KW"/>
</dbReference>
<keyword evidence="4" id="KW-1185">Reference proteome</keyword>
<reference evidence="3 4" key="1">
    <citation type="submission" date="2018-12" db="EMBL/GenBank/DDBJ databases">
        <authorList>
            <person name="Criscuolo A."/>
        </authorList>
    </citation>
    <scope>NUCLEOTIDE SEQUENCE [LARGE SCALE GENOMIC DNA]</scope>
    <source>
        <strain evidence="3">ACIP1116281</strain>
    </source>
</reference>
<dbReference type="CDD" id="cd06339">
    <property type="entry name" value="PBP1_YraM_LppC_lipoprotein-like"/>
    <property type="match status" value="1"/>
</dbReference>
<dbReference type="OrthoDB" id="7210494at2"/>
<dbReference type="Proteomes" id="UP000268844">
    <property type="component" value="Unassembled WGS sequence"/>
</dbReference>
<evidence type="ECO:0000256" key="1">
    <source>
        <dbReference type="ARBA" id="ARBA00022970"/>
    </source>
</evidence>
<dbReference type="InterPro" id="IPR051010">
    <property type="entry name" value="BCAA_transport"/>
</dbReference>
<gene>
    <name evidence="3" type="primary">lpoA</name>
    <name evidence="3" type="ORF">DEVEQU_00826</name>
</gene>
<organism evidence="3 4">
    <name type="scientific">Devosia equisanguinis</name>
    <dbReference type="NCBI Taxonomy" id="2490941"/>
    <lineage>
        <taxon>Bacteria</taxon>
        <taxon>Pseudomonadati</taxon>
        <taxon>Pseudomonadota</taxon>
        <taxon>Alphaproteobacteria</taxon>
        <taxon>Hyphomicrobiales</taxon>
        <taxon>Devosiaceae</taxon>
        <taxon>Devosia</taxon>
    </lineage>
</organism>
<dbReference type="PANTHER" id="PTHR30483">
    <property type="entry name" value="LEUCINE-SPECIFIC-BINDING PROTEIN"/>
    <property type="match status" value="1"/>
</dbReference>
<keyword evidence="1" id="KW-0813">Transport</keyword>
<feature type="region of interest" description="Disordered" evidence="2">
    <location>
        <begin position="37"/>
        <end position="64"/>
    </location>
</feature>
<evidence type="ECO:0000256" key="2">
    <source>
        <dbReference type="SAM" id="MobiDB-lite"/>
    </source>
</evidence>
<dbReference type="PANTHER" id="PTHR30483:SF6">
    <property type="entry name" value="PERIPLASMIC BINDING PROTEIN OF ABC TRANSPORTER FOR NATURAL AMINO ACIDS"/>
    <property type="match status" value="1"/>
</dbReference>
<dbReference type="PROSITE" id="PS51257">
    <property type="entry name" value="PROKAR_LIPOPROTEIN"/>
    <property type="match status" value="1"/>
</dbReference>
<dbReference type="SUPFAM" id="SSF53822">
    <property type="entry name" value="Periplasmic binding protein-like I"/>
    <property type="match status" value="1"/>
</dbReference>
<evidence type="ECO:0000313" key="4">
    <source>
        <dbReference type="Proteomes" id="UP000268844"/>
    </source>
</evidence>
<name>A0A3S4CBY1_9HYPH</name>
<dbReference type="InterPro" id="IPR028082">
    <property type="entry name" value="Peripla_BP_I"/>
</dbReference>
<evidence type="ECO:0000313" key="3">
    <source>
        <dbReference type="EMBL" id="VDS03698.1"/>
    </source>
</evidence>
<keyword evidence="1" id="KW-0029">Amino-acid transport</keyword>
<accession>A0A3S4CBY1</accession>